<keyword evidence="3" id="KW-1185">Reference proteome</keyword>
<evidence type="ECO:0000256" key="1">
    <source>
        <dbReference type="SAM" id="MobiDB-lite"/>
    </source>
</evidence>
<dbReference type="AlphaFoldDB" id="A0A5C4QGL6"/>
<organism evidence="2 3">
    <name type="scientific">Micromonospora orduensis</name>
    <dbReference type="NCBI Taxonomy" id="1420891"/>
    <lineage>
        <taxon>Bacteria</taxon>
        <taxon>Bacillati</taxon>
        <taxon>Actinomycetota</taxon>
        <taxon>Actinomycetes</taxon>
        <taxon>Micromonosporales</taxon>
        <taxon>Micromonosporaceae</taxon>
        <taxon>Micromonospora</taxon>
    </lineage>
</organism>
<reference evidence="2 3" key="1">
    <citation type="submission" date="2019-06" db="EMBL/GenBank/DDBJ databases">
        <title>Micromonospora ordensis sp. nov., isolated from deep marine sediment.</title>
        <authorList>
            <person name="Veyisoglu A."/>
            <person name="Carro L."/>
            <person name="Klenk H.-P."/>
            <person name="Sahin N."/>
        </authorList>
    </citation>
    <scope>NUCLEOTIDE SEQUENCE [LARGE SCALE GENOMIC DNA]</scope>
    <source>
        <strain evidence="2 3">S2509</strain>
    </source>
</reference>
<evidence type="ECO:0000313" key="3">
    <source>
        <dbReference type="Proteomes" id="UP000306145"/>
    </source>
</evidence>
<comment type="caution">
    <text evidence="2">The sequence shown here is derived from an EMBL/GenBank/DDBJ whole genome shotgun (WGS) entry which is preliminary data.</text>
</comment>
<dbReference type="Proteomes" id="UP000306145">
    <property type="component" value="Unassembled WGS sequence"/>
</dbReference>
<accession>A0A5C4QGL6</accession>
<feature type="compositionally biased region" description="Low complexity" evidence="1">
    <location>
        <begin position="33"/>
        <end position="58"/>
    </location>
</feature>
<feature type="non-terminal residue" evidence="2">
    <location>
        <position position="75"/>
    </location>
</feature>
<dbReference type="EMBL" id="VDFY01000231">
    <property type="protein sequence ID" value="TNH23848.1"/>
    <property type="molecule type" value="Genomic_DNA"/>
</dbReference>
<feature type="region of interest" description="Disordered" evidence="1">
    <location>
        <begin position="9"/>
        <end position="75"/>
    </location>
</feature>
<name>A0A5C4QGL6_9ACTN</name>
<feature type="compositionally biased region" description="Gly residues" evidence="1">
    <location>
        <begin position="18"/>
        <end position="32"/>
    </location>
</feature>
<gene>
    <name evidence="2" type="ORF">FHG89_26495</name>
</gene>
<proteinExistence type="predicted"/>
<protein>
    <submittedName>
        <fullName evidence="2">Uncharacterized protein</fullName>
    </submittedName>
</protein>
<evidence type="ECO:0000313" key="2">
    <source>
        <dbReference type="EMBL" id="TNH23848.1"/>
    </source>
</evidence>
<dbReference type="RefSeq" id="WP_208761119.1">
    <property type="nucleotide sequence ID" value="NZ_VDFY01000231.1"/>
</dbReference>
<sequence>MVSVPLTVVGAAPVVDGGQAGSAGAGTTGGAETGAPAQPAPEVGAEGPAPDARPAGGAETEAVARTPGRWDIAGG</sequence>